<dbReference type="RefSeq" id="WP_159897469.1">
    <property type="nucleotide sequence ID" value="NZ_JAKNRW010000001.1"/>
</dbReference>
<keyword evidence="6" id="KW-1185">Reference proteome</keyword>
<dbReference type="Gene3D" id="2.40.100.10">
    <property type="entry name" value="Cyclophilin-like"/>
    <property type="match status" value="1"/>
</dbReference>
<keyword evidence="3" id="KW-0067">ATP-binding</keyword>
<dbReference type="Proteomes" id="UP001299876">
    <property type="component" value="Unassembled WGS sequence"/>
</dbReference>
<dbReference type="PANTHER" id="PTHR34698">
    <property type="entry name" value="5-OXOPROLINASE SUBUNIT B"/>
    <property type="match status" value="1"/>
</dbReference>
<name>A0ABT0ESZ1_9PSED</name>
<dbReference type="GO" id="GO:0016787">
    <property type="term" value="F:hydrolase activity"/>
    <property type="evidence" value="ECO:0007669"/>
    <property type="project" value="UniProtKB-KW"/>
</dbReference>
<comment type="caution">
    <text evidence="5">The sequence shown here is derived from an EMBL/GenBank/DDBJ whole genome shotgun (WGS) entry which is preliminary data.</text>
</comment>
<evidence type="ECO:0000313" key="6">
    <source>
        <dbReference type="Proteomes" id="UP001299876"/>
    </source>
</evidence>
<dbReference type="InterPro" id="IPR003833">
    <property type="entry name" value="CT_C_D"/>
</dbReference>
<keyword evidence="2 5" id="KW-0378">Hydrolase</keyword>
<accession>A0ABT0ESZ1</accession>
<evidence type="ECO:0000313" key="5">
    <source>
        <dbReference type="EMBL" id="MCK1788744.1"/>
    </source>
</evidence>
<organism evidence="5 6">
    <name type="scientific">Pseudomonas violetae</name>
    <dbReference type="NCBI Taxonomy" id="2915813"/>
    <lineage>
        <taxon>Bacteria</taxon>
        <taxon>Pseudomonadati</taxon>
        <taxon>Pseudomonadota</taxon>
        <taxon>Gammaproteobacteria</taxon>
        <taxon>Pseudomonadales</taxon>
        <taxon>Pseudomonadaceae</taxon>
        <taxon>Pseudomonas</taxon>
    </lineage>
</organism>
<dbReference type="InterPro" id="IPR010016">
    <property type="entry name" value="PxpB"/>
</dbReference>
<evidence type="ECO:0000256" key="2">
    <source>
        <dbReference type="ARBA" id="ARBA00022801"/>
    </source>
</evidence>
<dbReference type="InterPro" id="IPR029000">
    <property type="entry name" value="Cyclophilin-like_dom_sf"/>
</dbReference>
<feature type="domain" description="Carboxyltransferase" evidence="4">
    <location>
        <begin position="3"/>
        <end position="206"/>
    </location>
</feature>
<keyword evidence="1" id="KW-0547">Nucleotide-binding</keyword>
<evidence type="ECO:0000259" key="4">
    <source>
        <dbReference type="SMART" id="SM00796"/>
    </source>
</evidence>
<dbReference type="SUPFAM" id="SSF50891">
    <property type="entry name" value="Cyclophilin-like"/>
    <property type="match status" value="1"/>
</dbReference>
<dbReference type="Pfam" id="PF02682">
    <property type="entry name" value="CT_C_D"/>
    <property type="match status" value="1"/>
</dbReference>
<gene>
    <name evidence="5" type="ORF">L9059_00760</name>
</gene>
<dbReference type="SUPFAM" id="SSF160467">
    <property type="entry name" value="PH0987 N-terminal domain-like"/>
    <property type="match status" value="1"/>
</dbReference>
<protein>
    <submittedName>
        <fullName evidence="5">Allophanate hydrolase subunit 1</fullName>
    </submittedName>
</protein>
<dbReference type="PANTHER" id="PTHR34698:SF2">
    <property type="entry name" value="5-OXOPROLINASE SUBUNIT B"/>
    <property type="match status" value="1"/>
</dbReference>
<reference evidence="5 6" key="1">
    <citation type="submission" date="2022-02" db="EMBL/GenBank/DDBJ databases">
        <title>Comparative genomics of the first Antarctic Pseudomonas spp. capable of biotransforming 2,4,6-Trinitrotoluene.</title>
        <authorList>
            <person name="Cabrera M.A."/>
            <person name="Marquez S.L."/>
            <person name="Perez-Donoso J.M."/>
        </authorList>
    </citation>
    <scope>NUCLEOTIDE SEQUENCE [LARGE SCALE GENOMIC DNA]</scope>
    <source>
        <strain evidence="5 6">TNT19</strain>
    </source>
</reference>
<dbReference type="Gene3D" id="3.30.1360.40">
    <property type="match status" value="1"/>
</dbReference>
<sequence length="236" mass="26032">MKIRIEIVAVDCLMVRLFDVIDETNMPWMLAAIRRLRECFGQGLIDLVPSYTTLMVHYDLRQLLASDARALIAQALDDLQPDAGGSGSGRTHRLAVWYDPSVGPELKLLASRCGRSINEVIERHSAHEYQVFALGFAPGFAFMGQVEEILASPRLSTPRKRVAAGSVGIAERQTAAYPQVSPGGWNLIGRTPVRLFDRALNGYSLLQPGDRVRFEAVSHDEFIRLGGDDTPLEANA</sequence>
<dbReference type="EMBL" id="JAKNRW010000001">
    <property type="protein sequence ID" value="MCK1788744.1"/>
    <property type="molecule type" value="Genomic_DNA"/>
</dbReference>
<proteinExistence type="predicted"/>
<evidence type="ECO:0000256" key="1">
    <source>
        <dbReference type="ARBA" id="ARBA00022741"/>
    </source>
</evidence>
<evidence type="ECO:0000256" key="3">
    <source>
        <dbReference type="ARBA" id="ARBA00022840"/>
    </source>
</evidence>
<dbReference type="SMART" id="SM00796">
    <property type="entry name" value="AHS1"/>
    <property type="match status" value="1"/>
</dbReference>